<dbReference type="GeneID" id="89230052"/>
<dbReference type="InterPro" id="IPR011856">
    <property type="entry name" value="tRNA_endonuc-like_dom_sf"/>
</dbReference>
<organism evidence="3 4">
    <name type="scientific">Methanolapillus millepedarum</name>
    <dbReference type="NCBI Taxonomy" id="3028296"/>
    <lineage>
        <taxon>Archaea</taxon>
        <taxon>Methanobacteriati</taxon>
        <taxon>Methanobacteriota</taxon>
        <taxon>Stenosarchaea group</taxon>
        <taxon>Methanomicrobia</taxon>
        <taxon>Methanosarcinales</taxon>
        <taxon>Methanosarcinaceae</taxon>
        <taxon>Methanolapillus</taxon>
    </lineage>
</organism>
<evidence type="ECO:0000259" key="2">
    <source>
        <dbReference type="Pfam" id="PF17761"/>
    </source>
</evidence>
<evidence type="ECO:0000313" key="4">
    <source>
        <dbReference type="Proteomes" id="UP001303587"/>
    </source>
</evidence>
<dbReference type="Gene3D" id="3.40.1350.10">
    <property type="match status" value="1"/>
</dbReference>
<dbReference type="GO" id="GO:0003676">
    <property type="term" value="F:nucleic acid binding"/>
    <property type="evidence" value="ECO:0007669"/>
    <property type="project" value="InterPro"/>
</dbReference>
<sequence length="356" mass="41807">METESDETVYEDIKSILDLARKNISYAVNFSMVGAYWNIGRIIVETQNKRKDTDSFDFLIKNFSLKLIKDYGKGFEQSNLRRMRQFYLMFPVLDSLSSALSWTHYRSLLKIENESARQFYINECIENNWSTRELERQITSFYYERLLSHQKKRKSTSKSGAGKSPKSLSDQQIIPEDIIKDPFILEFLGLNPADSLYEKDLEKLLIDHLQTFLLELGKGYSFVSRQKRLSFDGEHFYIDLVFYNYILKCFVLIDLKVGKLTHQDLGQMQMYVHYFTREMMNEGDNLPIGIVLCADKTDAVVRYTLPVDNSQIYASKYKLYLPTEEELKNEIETQQHLIELNKETVSSHRRHGFANV</sequence>
<dbReference type="PANTHER" id="PTHR30547">
    <property type="entry name" value="UNCHARACTERIZED PROTEIN YHCG-RELATED"/>
    <property type="match status" value="1"/>
</dbReference>
<evidence type="ECO:0000313" key="3">
    <source>
        <dbReference type="EMBL" id="WNY25393.1"/>
    </source>
</evidence>
<dbReference type="EMBL" id="CP131060">
    <property type="protein sequence ID" value="WNY25393.1"/>
    <property type="molecule type" value="Genomic_DNA"/>
</dbReference>
<keyword evidence="3" id="KW-0378">Hydrolase</keyword>
<feature type="domain" description="YhcG N-terminal" evidence="2">
    <location>
        <begin position="12"/>
        <end position="145"/>
    </location>
</feature>
<name>A0AA96V3E9_9EURY</name>
<evidence type="ECO:0000259" key="1">
    <source>
        <dbReference type="Pfam" id="PF06250"/>
    </source>
</evidence>
<feature type="domain" description="YhcG PDDEXK nuclease" evidence="1">
    <location>
        <begin position="177"/>
        <end position="331"/>
    </location>
</feature>
<dbReference type="EC" id="3.1.-.-" evidence="3"/>
<dbReference type="PANTHER" id="PTHR30547:SF5">
    <property type="entry name" value="NUCLEASE YHCG-RELATED"/>
    <property type="match status" value="1"/>
</dbReference>
<protein>
    <submittedName>
        <fullName evidence="3">Nuclease YhcG</fullName>
        <ecNumber evidence="3">3.1.-.-</ecNumber>
    </submittedName>
</protein>
<gene>
    <name evidence="3" type="primary">yhcG_1</name>
    <name evidence="3" type="ORF">MsAc7_09430</name>
</gene>
<accession>A0AA96V3E9</accession>
<reference evidence="3 4" key="1">
    <citation type="submission" date="2023-07" db="EMBL/GenBank/DDBJ databases">
        <title>Closed genoem sequence of Methanosarcinaceae archaeon Ac7.</title>
        <authorList>
            <person name="Poehlein A."/>
            <person name="Protasov E."/>
            <person name="Platt K."/>
            <person name="Reeh H."/>
            <person name="Daniel R."/>
            <person name="Brune A."/>
        </authorList>
    </citation>
    <scope>NUCLEOTIDE SEQUENCE [LARGE SCALE GENOMIC DNA]</scope>
    <source>
        <strain evidence="3 4">Ac7</strain>
    </source>
</reference>
<dbReference type="Pfam" id="PF06250">
    <property type="entry name" value="YhcG_C"/>
    <property type="match status" value="1"/>
</dbReference>
<dbReference type="GO" id="GO:0016787">
    <property type="term" value="F:hydrolase activity"/>
    <property type="evidence" value="ECO:0007669"/>
    <property type="project" value="UniProtKB-KW"/>
</dbReference>
<dbReference type="RefSeq" id="WP_338103424.1">
    <property type="nucleotide sequence ID" value="NZ_CP131060.1"/>
</dbReference>
<keyword evidence="4" id="KW-1185">Reference proteome</keyword>
<dbReference type="Pfam" id="PF17761">
    <property type="entry name" value="DUF1016_N"/>
    <property type="match status" value="1"/>
</dbReference>
<dbReference type="InterPro" id="IPR053148">
    <property type="entry name" value="PD-DEXK-like_domain"/>
</dbReference>
<dbReference type="Proteomes" id="UP001303587">
    <property type="component" value="Chromosome"/>
</dbReference>
<dbReference type="InterPro" id="IPR009362">
    <property type="entry name" value="YhcG_C"/>
</dbReference>
<dbReference type="AlphaFoldDB" id="A0AA96V3E9"/>
<dbReference type="InterPro" id="IPR041527">
    <property type="entry name" value="YhcG_N"/>
</dbReference>
<proteinExistence type="predicted"/>